<evidence type="ECO:0000256" key="4">
    <source>
        <dbReference type="ARBA" id="ARBA00022692"/>
    </source>
</evidence>
<evidence type="ECO:0000256" key="6">
    <source>
        <dbReference type="ARBA" id="ARBA00023136"/>
    </source>
</evidence>
<dbReference type="InterPro" id="IPR011701">
    <property type="entry name" value="MFS"/>
</dbReference>
<feature type="transmembrane region" description="Helical" evidence="7">
    <location>
        <begin position="24"/>
        <end position="47"/>
    </location>
</feature>
<dbReference type="PANTHER" id="PTHR42718:SF46">
    <property type="entry name" value="BLR6921 PROTEIN"/>
    <property type="match status" value="1"/>
</dbReference>
<feature type="domain" description="Major facilitator superfamily (MFS) profile" evidence="8">
    <location>
        <begin position="24"/>
        <end position="470"/>
    </location>
</feature>
<feature type="transmembrane region" description="Helical" evidence="7">
    <location>
        <begin position="211"/>
        <end position="229"/>
    </location>
</feature>
<feature type="transmembrane region" description="Helical" evidence="7">
    <location>
        <begin position="235"/>
        <end position="257"/>
    </location>
</feature>
<evidence type="ECO:0000256" key="2">
    <source>
        <dbReference type="ARBA" id="ARBA00022448"/>
    </source>
</evidence>
<evidence type="ECO:0000313" key="10">
    <source>
        <dbReference type="Proteomes" id="UP000182725"/>
    </source>
</evidence>
<feature type="transmembrane region" description="Helical" evidence="7">
    <location>
        <begin position="90"/>
        <end position="108"/>
    </location>
</feature>
<dbReference type="CDD" id="cd17321">
    <property type="entry name" value="MFS_MMR_MDR_like"/>
    <property type="match status" value="1"/>
</dbReference>
<evidence type="ECO:0000259" key="8">
    <source>
        <dbReference type="PROSITE" id="PS50850"/>
    </source>
</evidence>
<gene>
    <name evidence="9" type="ORF">SAMN04489740_1209</name>
</gene>
<keyword evidence="3" id="KW-1003">Cell membrane</keyword>
<feature type="transmembrane region" description="Helical" evidence="7">
    <location>
        <begin position="407"/>
        <end position="429"/>
    </location>
</feature>
<keyword evidence="5 7" id="KW-1133">Transmembrane helix</keyword>
<accession>A0A1H5I7S6</accession>
<dbReference type="InterPro" id="IPR036259">
    <property type="entry name" value="MFS_trans_sf"/>
</dbReference>
<evidence type="ECO:0000256" key="3">
    <source>
        <dbReference type="ARBA" id="ARBA00022475"/>
    </source>
</evidence>
<dbReference type="AlphaFoldDB" id="A0A1H5I7S6"/>
<name>A0A1H5I7S6_9MICC</name>
<proteinExistence type="predicted"/>
<dbReference type="RefSeq" id="WP_074710972.1">
    <property type="nucleotide sequence ID" value="NZ_FNTV01000001.1"/>
</dbReference>
<feature type="transmembrane region" description="Helical" evidence="7">
    <location>
        <begin position="311"/>
        <end position="331"/>
    </location>
</feature>
<protein>
    <submittedName>
        <fullName evidence="9">Drug resistance transporter, EmrB/QacA subfamily</fullName>
    </submittedName>
</protein>
<dbReference type="InterPro" id="IPR020846">
    <property type="entry name" value="MFS_dom"/>
</dbReference>
<feature type="transmembrane region" description="Helical" evidence="7">
    <location>
        <begin position="278"/>
        <end position="299"/>
    </location>
</feature>
<evidence type="ECO:0000256" key="1">
    <source>
        <dbReference type="ARBA" id="ARBA00004651"/>
    </source>
</evidence>
<comment type="subcellular location">
    <subcellularLocation>
        <location evidence="1">Cell membrane</location>
        <topology evidence="1">Multi-pass membrane protein</topology>
    </subcellularLocation>
</comment>
<keyword evidence="2" id="KW-0813">Transport</keyword>
<keyword evidence="4 7" id="KW-0812">Transmembrane</keyword>
<evidence type="ECO:0000256" key="5">
    <source>
        <dbReference type="ARBA" id="ARBA00022989"/>
    </source>
</evidence>
<feature type="transmembrane region" description="Helical" evidence="7">
    <location>
        <begin position="120"/>
        <end position="140"/>
    </location>
</feature>
<evidence type="ECO:0000313" key="9">
    <source>
        <dbReference type="EMBL" id="SEE35528.1"/>
    </source>
</evidence>
<dbReference type="Pfam" id="PF07690">
    <property type="entry name" value="MFS_1"/>
    <property type="match status" value="1"/>
</dbReference>
<evidence type="ECO:0000256" key="7">
    <source>
        <dbReference type="SAM" id="Phobius"/>
    </source>
</evidence>
<dbReference type="PANTHER" id="PTHR42718">
    <property type="entry name" value="MAJOR FACILITATOR SUPERFAMILY MULTIDRUG TRANSPORTER MFSC"/>
    <property type="match status" value="1"/>
</dbReference>
<sequence>METTLNAKAPGGPQEAAPRHTGMILAIVLVSYFMIVLDNSIIFTGLPQIQASMDLSPTAMAWVQNAYTLVFGGLLLLGARAGDLLGRQRVFVVGLVVFGFASFLVGTAQNEAWIISARAFQGIGAAIVAPASLSLITALFPAGPERSRAIAAYGTTAGLGASLGLVAGGALAGWLSWRAGFFINVPIAILMIIASWKFLPAFPASLGRFDLAGAITSTLGMGALVYGVINVAEQGWAAPLTVGSIVLGTLILAIFVINEWRARQPIMPLRLFRSRERSGAAIARLLFAGTMIGFFFFTTQFFQGVYGWTPLQAGLGFLPMTVLQFGSSLFVSRLIRRFGNAPLLAVGLALVLLGMVWISQLSADTSFLAGVAGPLLIIGLGQGLAFGPLTAAGIAGAKPEDAGAASGLVNTAHQLGSTLGVALLTSIAAGASTLEGRVVDAYAGGSVMLAIALAAVLVLILPAELVHRNRTVAAENLLPNRTPQNMNGDLH</sequence>
<keyword evidence="6 7" id="KW-0472">Membrane</keyword>
<dbReference type="PROSITE" id="PS50850">
    <property type="entry name" value="MFS"/>
    <property type="match status" value="1"/>
</dbReference>
<dbReference type="GO" id="GO:0022857">
    <property type="term" value="F:transmembrane transporter activity"/>
    <property type="evidence" value="ECO:0007669"/>
    <property type="project" value="InterPro"/>
</dbReference>
<dbReference type="EMBL" id="FNTV01000001">
    <property type="protein sequence ID" value="SEE35528.1"/>
    <property type="molecule type" value="Genomic_DNA"/>
</dbReference>
<dbReference type="Gene3D" id="1.20.1250.20">
    <property type="entry name" value="MFS general substrate transporter like domains"/>
    <property type="match status" value="2"/>
</dbReference>
<feature type="transmembrane region" description="Helical" evidence="7">
    <location>
        <begin position="152"/>
        <end position="175"/>
    </location>
</feature>
<reference evidence="9 10" key="1">
    <citation type="submission" date="2016-10" db="EMBL/GenBank/DDBJ databases">
        <authorList>
            <person name="de Groot N.N."/>
        </authorList>
    </citation>
    <scope>NUCLEOTIDE SEQUENCE [LARGE SCALE GENOMIC DNA]</scope>
    <source>
        <strain evidence="9 10">DSM 22274</strain>
    </source>
</reference>
<dbReference type="Proteomes" id="UP000182725">
    <property type="component" value="Unassembled WGS sequence"/>
</dbReference>
<organism evidence="9 10">
    <name type="scientific">Arthrobacter alpinus</name>
    <dbReference type="NCBI Taxonomy" id="656366"/>
    <lineage>
        <taxon>Bacteria</taxon>
        <taxon>Bacillati</taxon>
        <taxon>Actinomycetota</taxon>
        <taxon>Actinomycetes</taxon>
        <taxon>Micrococcales</taxon>
        <taxon>Micrococcaceae</taxon>
        <taxon>Arthrobacter</taxon>
    </lineage>
</organism>
<dbReference type="GO" id="GO:0005886">
    <property type="term" value="C:plasma membrane"/>
    <property type="evidence" value="ECO:0007669"/>
    <property type="project" value="UniProtKB-SubCell"/>
</dbReference>
<dbReference type="SUPFAM" id="SSF103473">
    <property type="entry name" value="MFS general substrate transporter"/>
    <property type="match status" value="1"/>
</dbReference>
<feature type="transmembrane region" description="Helical" evidence="7">
    <location>
        <begin position="343"/>
        <end position="363"/>
    </location>
</feature>
<feature type="transmembrane region" description="Helical" evidence="7">
    <location>
        <begin position="59"/>
        <end position="78"/>
    </location>
</feature>
<feature type="transmembrane region" description="Helical" evidence="7">
    <location>
        <begin position="441"/>
        <end position="461"/>
    </location>
</feature>
<feature type="transmembrane region" description="Helical" evidence="7">
    <location>
        <begin position="181"/>
        <end position="199"/>
    </location>
</feature>
<feature type="transmembrane region" description="Helical" evidence="7">
    <location>
        <begin position="375"/>
        <end position="395"/>
    </location>
</feature>